<proteinExistence type="predicted"/>
<dbReference type="Proteomes" id="UP000319514">
    <property type="component" value="Unassembled WGS sequence"/>
</dbReference>
<gene>
    <name evidence="2" type="ORF">FB474_1358</name>
</gene>
<dbReference type="Pfam" id="PF13489">
    <property type="entry name" value="Methyltransf_23"/>
    <property type="match status" value="1"/>
</dbReference>
<name>A0A542ZHY7_9MICO</name>
<dbReference type="SUPFAM" id="SSF53448">
    <property type="entry name" value="Nucleotide-diphospho-sugar transferases"/>
    <property type="match status" value="1"/>
</dbReference>
<organism evidence="2 3">
    <name type="scientific">Oryzihumus leptocrescens</name>
    <dbReference type="NCBI Taxonomy" id="297536"/>
    <lineage>
        <taxon>Bacteria</taxon>
        <taxon>Bacillati</taxon>
        <taxon>Actinomycetota</taxon>
        <taxon>Actinomycetes</taxon>
        <taxon>Micrococcales</taxon>
        <taxon>Intrasporangiaceae</taxon>
        <taxon>Oryzihumus</taxon>
    </lineage>
</organism>
<evidence type="ECO:0000313" key="2">
    <source>
        <dbReference type="EMBL" id="TQL59983.1"/>
    </source>
</evidence>
<sequence length="583" mass="64875">MNGEQYEFTYTDTGVYGHVVSLLKSQHLGEGVHLDLGCGFGAIAQHVRDMGLTYVGADLASPGREALTKRGFESHDIDLLDTESLYERLTEILGGRPLASMSVIDTLEHITTGPEVLSVLAEFARGLSGAPLVVSVPNVSHRDVALKLLVGRWDYTETGLLDRTHVVHHTESLLDSWMTAAGWREVGALDVRFANSDQYFPTDLVALNPSTLVGQALHTISERANANATVNQFVRAYLPGAARGQAWPSWARTPAPFLSVIMRTQGKRLETMRDALLCLLGQSDQDFELIVLPHKVTYEVQVKVERLVSDLPEALRERCRVLPVDHGGRTRPLNVGVQAAHGDYVAILDDDDLVLGHWVETFRRLAEAKPGRVLRCVAVEQDVAETTWAGDLVAHRTVSAVRKRFPSRFDLFAHLTENFSPPVSLAFPVSVFRDLGLSFDEDLNVLEDWDLLLRSALVCGVADDPQVTSVYRRWAVGEASHTLHSREEWKATEDAIIHRLDRHVHLLPPGSVSAIRRRSQSTALIGEPASPQLIDKYERDVAELRQALLTIERELHEVRVSRSWRITRPMRAVTGALRRNGRS</sequence>
<evidence type="ECO:0000313" key="3">
    <source>
        <dbReference type="Proteomes" id="UP000319514"/>
    </source>
</evidence>
<keyword evidence="3" id="KW-1185">Reference proteome</keyword>
<dbReference type="InterPro" id="IPR001173">
    <property type="entry name" value="Glyco_trans_2-like"/>
</dbReference>
<dbReference type="SUPFAM" id="SSF53335">
    <property type="entry name" value="S-adenosyl-L-methionine-dependent methyltransferases"/>
    <property type="match status" value="1"/>
</dbReference>
<dbReference type="InterPro" id="IPR050834">
    <property type="entry name" value="Glycosyltransf_2"/>
</dbReference>
<dbReference type="InterPro" id="IPR029063">
    <property type="entry name" value="SAM-dependent_MTases_sf"/>
</dbReference>
<protein>
    <submittedName>
        <fullName evidence="2">Glycosyl transferase family 2</fullName>
    </submittedName>
</protein>
<dbReference type="Pfam" id="PF00535">
    <property type="entry name" value="Glycos_transf_2"/>
    <property type="match status" value="1"/>
</dbReference>
<dbReference type="Gene3D" id="3.40.50.150">
    <property type="entry name" value="Vaccinia Virus protein VP39"/>
    <property type="match status" value="1"/>
</dbReference>
<dbReference type="PANTHER" id="PTHR43685:SF11">
    <property type="entry name" value="GLYCOSYLTRANSFERASE TAGX-RELATED"/>
    <property type="match status" value="1"/>
</dbReference>
<dbReference type="InterPro" id="IPR029044">
    <property type="entry name" value="Nucleotide-diphossugar_trans"/>
</dbReference>
<dbReference type="PANTHER" id="PTHR43685">
    <property type="entry name" value="GLYCOSYLTRANSFERASE"/>
    <property type="match status" value="1"/>
</dbReference>
<dbReference type="AlphaFoldDB" id="A0A542ZHY7"/>
<dbReference type="RefSeq" id="WP_141787933.1">
    <property type="nucleotide sequence ID" value="NZ_BAAAKX010000005.1"/>
</dbReference>
<dbReference type="Gene3D" id="3.90.550.10">
    <property type="entry name" value="Spore Coat Polysaccharide Biosynthesis Protein SpsA, Chain A"/>
    <property type="match status" value="1"/>
</dbReference>
<dbReference type="CDD" id="cd00761">
    <property type="entry name" value="Glyco_tranf_GTA_type"/>
    <property type="match status" value="1"/>
</dbReference>
<dbReference type="OrthoDB" id="6713581at2"/>
<feature type="domain" description="Glycosyltransferase 2-like" evidence="1">
    <location>
        <begin position="259"/>
        <end position="385"/>
    </location>
</feature>
<comment type="caution">
    <text evidence="2">The sequence shown here is derived from an EMBL/GenBank/DDBJ whole genome shotgun (WGS) entry which is preliminary data.</text>
</comment>
<reference evidence="2 3" key="1">
    <citation type="submission" date="2019-06" db="EMBL/GenBank/DDBJ databases">
        <title>Sequencing the genomes of 1000 actinobacteria strains.</title>
        <authorList>
            <person name="Klenk H.-P."/>
        </authorList>
    </citation>
    <scope>NUCLEOTIDE SEQUENCE [LARGE SCALE GENOMIC DNA]</scope>
    <source>
        <strain evidence="2 3">DSM 18082</strain>
    </source>
</reference>
<dbReference type="EMBL" id="VFOQ01000001">
    <property type="protein sequence ID" value="TQL59983.1"/>
    <property type="molecule type" value="Genomic_DNA"/>
</dbReference>
<accession>A0A542ZHY7</accession>
<dbReference type="GO" id="GO:0016740">
    <property type="term" value="F:transferase activity"/>
    <property type="evidence" value="ECO:0007669"/>
    <property type="project" value="UniProtKB-KW"/>
</dbReference>
<evidence type="ECO:0000259" key="1">
    <source>
        <dbReference type="Pfam" id="PF00535"/>
    </source>
</evidence>
<keyword evidence="2" id="KW-0808">Transferase</keyword>